<evidence type="ECO:0000256" key="6">
    <source>
        <dbReference type="ARBA" id="ARBA00018569"/>
    </source>
</evidence>
<evidence type="ECO:0000256" key="4">
    <source>
        <dbReference type="ARBA" id="ARBA00007637"/>
    </source>
</evidence>
<proteinExistence type="inferred from homology"/>
<dbReference type="FunCoup" id="B2A4H1">
    <property type="interactions" value="186"/>
</dbReference>
<dbReference type="InterPro" id="IPR036291">
    <property type="entry name" value="NAD(P)-bd_dom_sf"/>
</dbReference>
<evidence type="ECO:0000256" key="1">
    <source>
        <dbReference type="ARBA" id="ARBA00000083"/>
    </source>
</evidence>
<dbReference type="SUPFAM" id="SSF51735">
    <property type="entry name" value="NAD(P)-binding Rossmann-fold domains"/>
    <property type="match status" value="1"/>
</dbReference>
<dbReference type="Gene3D" id="3.40.50.720">
    <property type="entry name" value="NAD(P)-binding Rossmann-like Domain"/>
    <property type="match status" value="1"/>
</dbReference>
<accession>B2A4H1</accession>
<evidence type="ECO:0000256" key="3">
    <source>
        <dbReference type="ARBA" id="ARBA00004947"/>
    </source>
</evidence>
<dbReference type="EC" id="5.1.3.2" evidence="5 11"/>
<dbReference type="CDD" id="cd05247">
    <property type="entry name" value="UDP_G4E_1_SDR_e"/>
    <property type="match status" value="1"/>
</dbReference>
<feature type="domain" description="NAD-dependent epimerase/dehydratase" evidence="12">
    <location>
        <begin position="2"/>
        <end position="252"/>
    </location>
</feature>
<name>B2A4H1_NATTJ</name>
<keyword evidence="10 11" id="KW-0119">Carbohydrate metabolism</keyword>
<dbReference type="GO" id="GO:0003978">
    <property type="term" value="F:UDP-glucose 4-epimerase activity"/>
    <property type="evidence" value="ECO:0007669"/>
    <property type="project" value="UniProtKB-UniRule"/>
</dbReference>
<evidence type="ECO:0000256" key="9">
    <source>
        <dbReference type="ARBA" id="ARBA00023235"/>
    </source>
</evidence>
<sequence>MILVTGGAGYIGSHMVKSLLDQSYEVIVLDNLSTGHKSAVDQRAVFIKGDVIEEDKLDEIFERYSIECVMHFAANCYVGESIIKPLKYYKNNVNSSICLLNKMLEHKVTKIVFSSSCATYGTPNVEKIDESCHTNPINPYGRSKLMTEQIVKDISKAHQFDFIFLRYFNVAGADPSGKIGEHHDPETHLIPNILLHLLGKKDRIVIHGDNYPTEDGTCIRDFIHISDLVEAHLLSLESLINNNHRNEIYNVGSNHGYSIKEVIKMCEEVTGKQVNVVHGDRREGDPPKLVASNQKIYRHLGWKPKYPLRDIIKTAWNWHFNNPNGYQG</sequence>
<keyword evidence="9 11" id="KW-0413">Isomerase</keyword>
<evidence type="ECO:0000256" key="10">
    <source>
        <dbReference type="ARBA" id="ARBA00023277"/>
    </source>
</evidence>
<dbReference type="UniPathway" id="UPA00214"/>
<dbReference type="Gene3D" id="3.90.25.10">
    <property type="entry name" value="UDP-galactose 4-epimerase, domain 1"/>
    <property type="match status" value="1"/>
</dbReference>
<keyword evidence="8" id="KW-0299">Galactose metabolism</keyword>
<evidence type="ECO:0000313" key="14">
    <source>
        <dbReference type="Proteomes" id="UP000001683"/>
    </source>
</evidence>
<dbReference type="InterPro" id="IPR001509">
    <property type="entry name" value="Epimerase_deHydtase"/>
</dbReference>
<organism evidence="13 14">
    <name type="scientific">Natranaerobius thermophilus (strain ATCC BAA-1301 / DSM 18059 / JW/NM-WN-LF)</name>
    <dbReference type="NCBI Taxonomy" id="457570"/>
    <lineage>
        <taxon>Bacteria</taxon>
        <taxon>Bacillati</taxon>
        <taxon>Bacillota</taxon>
        <taxon>Clostridia</taxon>
        <taxon>Natranaerobiales</taxon>
        <taxon>Natranaerobiaceae</taxon>
        <taxon>Natranaerobius</taxon>
    </lineage>
</organism>
<evidence type="ECO:0000256" key="11">
    <source>
        <dbReference type="RuleBase" id="RU366046"/>
    </source>
</evidence>
<comment type="subunit">
    <text evidence="11">Homodimer.</text>
</comment>
<keyword evidence="14" id="KW-1185">Reference proteome</keyword>
<evidence type="ECO:0000313" key="13">
    <source>
        <dbReference type="EMBL" id="ACB85148.1"/>
    </source>
</evidence>
<dbReference type="STRING" id="457570.Nther_1573"/>
<comment type="cofactor">
    <cofactor evidence="2 11">
        <name>NAD(+)</name>
        <dbReference type="ChEBI" id="CHEBI:57540"/>
    </cofactor>
</comment>
<evidence type="ECO:0000256" key="7">
    <source>
        <dbReference type="ARBA" id="ARBA00023027"/>
    </source>
</evidence>
<dbReference type="Proteomes" id="UP000001683">
    <property type="component" value="Chromosome"/>
</dbReference>
<dbReference type="OrthoDB" id="9811743at2"/>
<dbReference type="InParanoid" id="B2A4H1"/>
<keyword evidence="7 11" id="KW-0520">NAD</keyword>
<dbReference type="InterPro" id="IPR005886">
    <property type="entry name" value="UDP_G4E"/>
</dbReference>
<evidence type="ECO:0000256" key="5">
    <source>
        <dbReference type="ARBA" id="ARBA00013189"/>
    </source>
</evidence>
<protein>
    <recommendedName>
        <fullName evidence="6 11">UDP-glucose 4-epimerase</fullName>
        <ecNumber evidence="5 11">5.1.3.2</ecNumber>
    </recommendedName>
</protein>
<dbReference type="KEGG" id="nth:Nther_1573"/>
<comment type="pathway">
    <text evidence="3 11">Carbohydrate metabolism; galactose metabolism.</text>
</comment>
<comment type="similarity">
    <text evidence="4 11">Belongs to the NAD(P)-dependent epimerase/dehydratase family.</text>
</comment>
<dbReference type="EMBL" id="CP001034">
    <property type="protein sequence ID" value="ACB85148.1"/>
    <property type="molecule type" value="Genomic_DNA"/>
</dbReference>
<dbReference type="PANTHER" id="PTHR43725">
    <property type="entry name" value="UDP-GLUCOSE 4-EPIMERASE"/>
    <property type="match status" value="1"/>
</dbReference>
<dbReference type="AlphaFoldDB" id="B2A4H1"/>
<evidence type="ECO:0000256" key="8">
    <source>
        <dbReference type="ARBA" id="ARBA00023144"/>
    </source>
</evidence>
<dbReference type="HOGENOM" id="CLU_007383_1_10_9"/>
<evidence type="ECO:0000256" key="2">
    <source>
        <dbReference type="ARBA" id="ARBA00001911"/>
    </source>
</evidence>
<dbReference type="GO" id="GO:0033499">
    <property type="term" value="P:galactose catabolic process via UDP-galactose, Leloir pathway"/>
    <property type="evidence" value="ECO:0007669"/>
    <property type="project" value="TreeGrafter"/>
</dbReference>
<dbReference type="PANTHER" id="PTHR43725:SF53">
    <property type="entry name" value="UDP-ARABINOSE 4-EPIMERASE 1"/>
    <property type="match status" value="1"/>
</dbReference>
<dbReference type="NCBIfam" id="TIGR01179">
    <property type="entry name" value="galE"/>
    <property type="match status" value="1"/>
</dbReference>
<gene>
    <name evidence="13" type="ordered locus">Nther_1573</name>
</gene>
<reference evidence="13 14" key="1">
    <citation type="submission" date="2008-04" db="EMBL/GenBank/DDBJ databases">
        <title>Complete sequence of chromosome of Natranaerobius thermophilus JW/NM-WN-LF.</title>
        <authorList>
            <consortium name="US DOE Joint Genome Institute"/>
            <person name="Copeland A."/>
            <person name="Lucas S."/>
            <person name="Lapidus A."/>
            <person name="Glavina del Rio T."/>
            <person name="Dalin E."/>
            <person name="Tice H."/>
            <person name="Bruce D."/>
            <person name="Goodwin L."/>
            <person name="Pitluck S."/>
            <person name="Chertkov O."/>
            <person name="Brettin T."/>
            <person name="Detter J.C."/>
            <person name="Han C."/>
            <person name="Kuske C.R."/>
            <person name="Schmutz J."/>
            <person name="Larimer F."/>
            <person name="Land M."/>
            <person name="Hauser L."/>
            <person name="Kyrpides N."/>
            <person name="Lykidis A."/>
            <person name="Mesbah N.M."/>
            <person name="Wiegel J."/>
        </authorList>
    </citation>
    <scope>NUCLEOTIDE SEQUENCE [LARGE SCALE GENOMIC DNA]</scope>
    <source>
        <strain evidence="14">ATCC BAA-1301 / DSM 18059 / JW/NM-WN-LF</strain>
    </source>
</reference>
<comment type="catalytic activity">
    <reaction evidence="1 11">
        <text>UDP-alpha-D-glucose = UDP-alpha-D-galactose</text>
        <dbReference type="Rhea" id="RHEA:22168"/>
        <dbReference type="ChEBI" id="CHEBI:58885"/>
        <dbReference type="ChEBI" id="CHEBI:66914"/>
        <dbReference type="EC" id="5.1.3.2"/>
    </reaction>
</comment>
<evidence type="ECO:0000259" key="12">
    <source>
        <dbReference type="Pfam" id="PF01370"/>
    </source>
</evidence>
<dbReference type="Pfam" id="PF01370">
    <property type="entry name" value="Epimerase"/>
    <property type="match status" value="1"/>
</dbReference>
<dbReference type="RefSeq" id="WP_012448018.1">
    <property type="nucleotide sequence ID" value="NC_010718.1"/>
</dbReference>
<reference evidence="13 14" key="2">
    <citation type="journal article" date="2011" name="J. Bacteriol.">
        <title>Complete genome sequence of the anaerobic, halophilic alkalithermophile Natranaerobius thermophilus JW/NM-WN-LF.</title>
        <authorList>
            <person name="Zhao B."/>
            <person name="Mesbah N.M."/>
            <person name="Dalin E."/>
            <person name="Goodwin L."/>
            <person name="Nolan M."/>
            <person name="Pitluck S."/>
            <person name="Chertkov O."/>
            <person name="Brettin T.S."/>
            <person name="Han J."/>
            <person name="Larimer F.W."/>
            <person name="Land M.L."/>
            <person name="Hauser L."/>
            <person name="Kyrpides N."/>
            <person name="Wiegel J."/>
        </authorList>
    </citation>
    <scope>NUCLEOTIDE SEQUENCE [LARGE SCALE GENOMIC DNA]</scope>
    <source>
        <strain evidence="14">ATCC BAA-1301 / DSM 18059 / JW/NM-WN-LF</strain>
    </source>
</reference>
<dbReference type="eggNOG" id="COG1087">
    <property type="taxonomic scope" value="Bacteria"/>
</dbReference>